<evidence type="ECO:0000313" key="6">
    <source>
        <dbReference type="EMBL" id="TBU23237.1"/>
    </source>
</evidence>
<keyword evidence="2" id="KW-0053">Apoptosis</keyword>
<dbReference type="InterPro" id="IPR011600">
    <property type="entry name" value="Pept_C14_caspase"/>
</dbReference>
<dbReference type="GO" id="GO:0006508">
    <property type="term" value="P:proteolysis"/>
    <property type="evidence" value="ECO:0007669"/>
    <property type="project" value="InterPro"/>
</dbReference>
<evidence type="ECO:0000256" key="4">
    <source>
        <dbReference type="SAM" id="MobiDB-lite"/>
    </source>
</evidence>
<evidence type="ECO:0000259" key="5">
    <source>
        <dbReference type="Pfam" id="PF00656"/>
    </source>
</evidence>
<sequence>MPTATNQGGDKKALIVGVTYKHNHNLRQNNLPVQPGASRDAEKLKKLLMEVYHYHEQDIVVMTDANDTRQDSKEYPNRKNIMEAMKRLVEDRQHGDHVVFAFSGHGGQVDAVVDQKEKDKKDEILMPADCEIVQVKGQYEYKNYILDDELRQTIVDSLDKGVRCTMIFDCCSSGTASDLPYTDSPDPTDSPELTASPDTPTRSTSGGYVKGATVSDANATGSSNLVPQGGTLEHVISWSACLDGQVTFGKRTGGIFLEAFTRILLGPKSEYTNRDLLAQLRKEVDIVTAKANKNSIKGNLYETPQPQFGSLYNPESILDEPFLL</sequence>
<dbReference type="PANTHER" id="PTHR48104">
    <property type="entry name" value="METACASPASE-4"/>
    <property type="match status" value="1"/>
</dbReference>
<evidence type="ECO:0000256" key="3">
    <source>
        <dbReference type="ARBA" id="ARBA00022807"/>
    </source>
</evidence>
<organism evidence="6">
    <name type="scientific">Dichomitus squalens</name>
    <dbReference type="NCBI Taxonomy" id="114155"/>
    <lineage>
        <taxon>Eukaryota</taxon>
        <taxon>Fungi</taxon>
        <taxon>Dikarya</taxon>
        <taxon>Basidiomycota</taxon>
        <taxon>Agaricomycotina</taxon>
        <taxon>Agaricomycetes</taxon>
        <taxon>Polyporales</taxon>
        <taxon>Polyporaceae</taxon>
        <taxon>Dichomitus</taxon>
    </lineage>
</organism>
<feature type="domain" description="Peptidase C14 caspase" evidence="5">
    <location>
        <begin position="11"/>
        <end position="290"/>
    </location>
</feature>
<name>A0A4Q9M9U9_9APHY</name>
<dbReference type="Pfam" id="PF00656">
    <property type="entry name" value="Peptidase_C14"/>
    <property type="match status" value="1"/>
</dbReference>
<dbReference type="EMBL" id="ML143511">
    <property type="protein sequence ID" value="TBU23237.1"/>
    <property type="molecule type" value="Genomic_DNA"/>
</dbReference>
<feature type="compositionally biased region" description="Low complexity" evidence="4">
    <location>
        <begin position="178"/>
        <end position="194"/>
    </location>
</feature>
<feature type="region of interest" description="Disordered" evidence="4">
    <location>
        <begin position="178"/>
        <end position="213"/>
    </location>
</feature>
<dbReference type="InterPro" id="IPR029030">
    <property type="entry name" value="Caspase-like_dom_sf"/>
</dbReference>
<dbReference type="PANTHER" id="PTHR48104:SF30">
    <property type="entry name" value="METACASPASE-1"/>
    <property type="match status" value="1"/>
</dbReference>
<dbReference type="Proteomes" id="UP000292957">
    <property type="component" value="Unassembled WGS sequence"/>
</dbReference>
<comment type="similarity">
    <text evidence="1">Belongs to the peptidase C14B family.</text>
</comment>
<evidence type="ECO:0000256" key="2">
    <source>
        <dbReference type="ARBA" id="ARBA00022703"/>
    </source>
</evidence>
<dbReference type="Gene3D" id="3.40.50.12660">
    <property type="match status" value="1"/>
</dbReference>
<feature type="compositionally biased region" description="Polar residues" evidence="4">
    <location>
        <begin position="196"/>
        <end position="206"/>
    </location>
</feature>
<dbReference type="GO" id="GO:0005737">
    <property type="term" value="C:cytoplasm"/>
    <property type="evidence" value="ECO:0007669"/>
    <property type="project" value="TreeGrafter"/>
</dbReference>
<protein>
    <submittedName>
        <fullName evidence="6">Peptidase C14, caspase domain-containing protein</fullName>
    </submittedName>
</protein>
<proteinExistence type="inferred from homology"/>
<reference evidence="6" key="1">
    <citation type="submission" date="2019-01" db="EMBL/GenBank/DDBJ databases">
        <title>Draft genome sequences of three monokaryotic isolates of the white-rot basidiomycete fungus Dichomitus squalens.</title>
        <authorList>
            <consortium name="DOE Joint Genome Institute"/>
            <person name="Lopez S.C."/>
            <person name="Andreopoulos B."/>
            <person name="Pangilinan J."/>
            <person name="Lipzen A."/>
            <person name="Riley R."/>
            <person name="Ahrendt S."/>
            <person name="Ng V."/>
            <person name="Barry K."/>
            <person name="Daum C."/>
            <person name="Grigoriev I.V."/>
            <person name="Hilden K.S."/>
            <person name="Makela M.R."/>
            <person name="de Vries R.P."/>
        </authorList>
    </citation>
    <scope>NUCLEOTIDE SEQUENCE [LARGE SCALE GENOMIC DNA]</scope>
    <source>
        <strain evidence="6">OM18370.1</strain>
    </source>
</reference>
<keyword evidence="3" id="KW-0788">Thiol protease</keyword>
<dbReference type="AlphaFoldDB" id="A0A4Q9M9U9"/>
<accession>A0A4Q9M9U9</accession>
<gene>
    <name evidence="6" type="ORF">BD311DRAFT_768916</name>
</gene>
<dbReference type="SUPFAM" id="SSF52129">
    <property type="entry name" value="Caspase-like"/>
    <property type="match status" value="1"/>
</dbReference>
<evidence type="ECO:0000256" key="1">
    <source>
        <dbReference type="ARBA" id="ARBA00009005"/>
    </source>
</evidence>
<dbReference type="GO" id="GO:0006915">
    <property type="term" value="P:apoptotic process"/>
    <property type="evidence" value="ECO:0007669"/>
    <property type="project" value="UniProtKB-KW"/>
</dbReference>
<keyword evidence="3" id="KW-0645">Protease</keyword>
<dbReference type="GO" id="GO:0004197">
    <property type="term" value="F:cysteine-type endopeptidase activity"/>
    <property type="evidence" value="ECO:0007669"/>
    <property type="project" value="InterPro"/>
</dbReference>
<dbReference type="OrthoDB" id="3223806at2759"/>
<keyword evidence="3" id="KW-0378">Hydrolase</keyword>
<dbReference type="InterPro" id="IPR050452">
    <property type="entry name" value="Metacaspase"/>
</dbReference>